<organism evidence="1 2">
    <name type="scientific">Vicia faba</name>
    <name type="common">Broad bean</name>
    <name type="synonym">Faba vulgaris</name>
    <dbReference type="NCBI Taxonomy" id="3906"/>
    <lineage>
        <taxon>Eukaryota</taxon>
        <taxon>Viridiplantae</taxon>
        <taxon>Streptophyta</taxon>
        <taxon>Embryophyta</taxon>
        <taxon>Tracheophyta</taxon>
        <taxon>Spermatophyta</taxon>
        <taxon>Magnoliopsida</taxon>
        <taxon>eudicotyledons</taxon>
        <taxon>Gunneridae</taxon>
        <taxon>Pentapetalae</taxon>
        <taxon>rosids</taxon>
        <taxon>fabids</taxon>
        <taxon>Fabales</taxon>
        <taxon>Fabaceae</taxon>
        <taxon>Papilionoideae</taxon>
        <taxon>50 kb inversion clade</taxon>
        <taxon>NPAAA clade</taxon>
        <taxon>Hologalegina</taxon>
        <taxon>IRL clade</taxon>
        <taxon>Fabeae</taxon>
        <taxon>Vicia</taxon>
    </lineage>
</organism>
<keyword evidence="2" id="KW-1185">Reference proteome</keyword>
<name>A0AAV0ZQ16_VICFA</name>
<protein>
    <submittedName>
        <fullName evidence="1">Uncharacterized protein</fullName>
    </submittedName>
</protein>
<sequence length="293" mass="33727">MLKLKIREREEVHAKKKWKPNATSIGFIDHAEHKGIIEENIDGEVEGPPNFEKTTLVQKKKLKKNGEYKSRGMINQTHDRLFGEAETRVLKSSCKMYILDVLFHNIPLDVNFDQDTNGDIRNLYDTLMSSSEDSQDPNLRNPYGECVNENFCTTDRKEYKVISKNTQSINEIATHNVESVGSRNFVIHANEDEDLFFASIIKRTIEKSTRSTYEKDHLVKVNENIDSVVYGSILLNNGVHDGFVQVLKDVDPSQNMQKRKYIKLITIERKTLREGLTIDKIGQVLENIKDGRQ</sequence>
<evidence type="ECO:0000313" key="2">
    <source>
        <dbReference type="Proteomes" id="UP001157006"/>
    </source>
</evidence>
<evidence type="ECO:0000313" key="1">
    <source>
        <dbReference type="EMBL" id="CAI8600695.1"/>
    </source>
</evidence>
<dbReference type="EMBL" id="OX451737">
    <property type="protein sequence ID" value="CAI8600695.1"/>
    <property type="molecule type" value="Genomic_DNA"/>
</dbReference>
<proteinExistence type="predicted"/>
<reference evidence="1 2" key="1">
    <citation type="submission" date="2023-01" db="EMBL/GenBank/DDBJ databases">
        <authorList>
            <person name="Kreplak J."/>
        </authorList>
    </citation>
    <scope>NUCLEOTIDE SEQUENCE [LARGE SCALE GENOMIC DNA]</scope>
</reference>
<accession>A0AAV0ZQ16</accession>
<gene>
    <name evidence="1" type="ORF">VFH_II236320</name>
</gene>
<dbReference type="Proteomes" id="UP001157006">
    <property type="component" value="Chromosome 2"/>
</dbReference>
<dbReference type="AlphaFoldDB" id="A0AAV0ZQ16"/>